<evidence type="ECO:0000313" key="4">
    <source>
        <dbReference type="Proteomes" id="UP000178235"/>
    </source>
</evidence>
<organism evidence="3 4">
    <name type="scientific">Candidatus Nomurabacteria bacterium RIFCSPHIGHO2_01_FULL_42_15</name>
    <dbReference type="NCBI Taxonomy" id="1801742"/>
    <lineage>
        <taxon>Bacteria</taxon>
        <taxon>Candidatus Nomuraibacteriota</taxon>
    </lineage>
</organism>
<protein>
    <submittedName>
        <fullName evidence="3">Uncharacterized protein</fullName>
    </submittedName>
</protein>
<dbReference type="Proteomes" id="UP000178235">
    <property type="component" value="Unassembled WGS sequence"/>
</dbReference>
<sequence>MSTQLSHTDVGHGKEHVSRAKDPAIVSESQKSLRWIKGALRLIGITLVILFVVLWVKEKREKVKAKEAAAQAVAEYARAHPPAPIVVEYPTSGAGIATKAGLKAYLDPEKTSLRAKKQTRYVFVEDTSIYFDNNSGPDQKSRDEKQKEWENMPPGRYTVYPLGEEKVYFRWWQ</sequence>
<evidence type="ECO:0000313" key="3">
    <source>
        <dbReference type="EMBL" id="OGI67856.1"/>
    </source>
</evidence>
<evidence type="ECO:0000256" key="1">
    <source>
        <dbReference type="SAM" id="MobiDB-lite"/>
    </source>
</evidence>
<feature type="region of interest" description="Disordered" evidence="1">
    <location>
        <begin position="1"/>
        <end position="23"/>
    </location>
</feature>
<proteinExistence type="predicted"/>
<evidence type="ECO:0000256" key="2">
    <source>
        <dbReference type="SAM" id="Phobius"/>
    </source>
</evidence>
<name>A0A1F6VE75_9BACT</name>
<keyword evidence="2" id="KW-0472">Membrane</keyword>
<dbReference type="EMBL" id="MFTS01000008">
    <property type="protein sequence ID" value="OGI67856.1"/>
    <property type="molecule type" value="Genomic_DNA"/>
</dbReference>
<keyword evidence="2" id="KW-0812">Transmembrane</keyword>
<keyword evidence="2" id="KW-1133">Transmembrane helix</keyword>
<comment type="caution">
    <text evidence="3">The sequence shown here is derived from an EMBL/GenBank/DDBJ whole genome shotgun (WGS) entry which is preliminary data.</text>
</comment>
<gene>
    <name evidence="3" type="ORF">A2738_03175</name>
</gene>
<accession>A0A1F6VE75</accession>
<dbReference type="AlphaFoldDB" id="A0A1F6VE75"/>
<feature type="compositionally biased region" description="Basic and acidic residues" evidence="1">
    <location>
        <begin position="9"/>
        <end position="22"/>
    </location>
</feature>
<feature type="transmembrane region" description="Helical" evidence="2">
    <location>
        <begin position="38"/>
        <end position="56"/>
    </location>
</feature>
<reference evidence="3 4" key="1">
    <citation type="journal article" date="2016" name="Nat. Commun.">
        <title>Thousands of microbial genomes shed light on interconnected biogeochemical processes in an aquifer system.</title>
        <authorList>
            <person name="Anantharaman K."/>
            <person name="Brown C.T."/>
            <person name="Hug L.A."/>
            <person name="Sharon I."/>
            <person name="Castelle C.J."/>
            <person name="Probst A.J."/>
            <person name="Thomas B.C."/>
            <person name="Singh A."/>
            <person name="Wilkins M.J."/>
            <person name="Karaoz U."/>
            <person name="Brodie E.L."/>
            <person name="Williams K.H."/>
            <person name="Hubbard S.S."/>
            <person name="Banfield J.F."/>
        </authorList>
    </citation>
    <scope>NUCLEOTIDE SEQUENCE [LARGE SCALE GENOMIC DNA]</scope>
</reference>